<feature type="signal peptide" evidence="1">
    <location>
        <begin position="1"/>
        <end position="26"/>
    </location>
</feature>
<evidence type="ECO:0000313" key="2">
    <source>
        <dbReference type="EMBL" id="ACY15446.1"/>
    </source>
</evidence>
<gene>
    <name evidence="2" type="ordered locus">Hoch_2929</name>
</gene>
<dbReference type="AlphaFoldDB" id="D0LPT3"/>
<evidence type="ECO:0000256" key="1">
    <source>
        <dbReference type="SAM" id="SignalP"/>
    </source>
</evidence>
<name>D0LPT3_HALO1</name>
<feature type="chain" id="PRO_5003010780" description="Phosphodiester glycosidase domain-containing protein" evidence="1">
    <location>
        <begin position="27"/>
        <end position="823"/>
    </location>
</feature>
<evidence type="ECO:0000313" key="3">
    <source>
        <dbReference type="Proteomes" id="UP000001880"/>
    </source>
</evidence>
<proteinExistence type="predicted"/>
<keyword evidence="3" id="KW-1185">Reference proteome</keyword>
<dbReference type="HOGENOM" id="CLU_343811_0_0_7"/>
<keyword evidence="1" id="KW-0732">Signal</keyword>
<accession>D0LPT3</accession>
<dbReference type="Proteomes" id="UP000001880">
    <property type="component" value="Chromosome"/>
</dbReference>
<reference evidence="2 3" key="1">
    <citation type="journal article" date="2010" name="Stand. Genomic Sci.">
        <title>Complete genome sequence of Haliangium ochraceum type strain (SMP-2).</title>
        <authorList>
            <consortium name="US DOE Joint Genome Institute (JGI-PGF)"/>
            <person name="Ivanova N."/>
            <person name="Daum C."/>
            <person name="Lang E."/>
            <person name="Abt B."/>
            <person name="Kopitz M."/>
            <person name="Saunders E."/>
            <person name="Lapidus A."/>
            <person name="Lucas S."/>
            <person name="Glavina Del Rio T."/>
            <person name="Nolan M."/>
            <person name="Tice H."/>
            <person name="Copeland A."/>
            <person name="Cheng J.F."/>
            <person name="Chen F."/>
            <person name="Bruce D."/>
            <person name="Goodwin L."/>
            <person name="Pitluck S."/>
            <person name="Mavromatis K."/>
            <person name="Pati A."/>
            <person name="Mikhailova N."/>
            <person name="Chen A."/>
            <person name="Palaniappan K."/>
            <person name="Land M."/>
            <person name="Hauser L."/>
            <person name="Chang Y.J."/>
            <person name="Jeffries C.D."/>
            <person name="Detter J.C."/>
            <person name="Brettin T."/>
            <person name="Rohde M."/>
            <person name="Goker M."/>
            <person name="Bristow J."/>
            <person name="Markowitz V."/>
            <person name="Eisen J.A."/>
            <person name="Hugenholtz P."/>
            <person name="Kyrpides N.C."/>
            <person name="Klenk H.P."/>
        </authorList>
    </citation>
    <scope>NUCLEOTIDE SEQUENCE [LARGE SCALE GENOMIC DNA]</scope>
    <source>
        <strain evidence="3">DSM 14365 / CIP 107738 / JCM 11303 / AJ 13395 / SMP-2</strain>
    </source>
</reference>
<protein>
    <recommendedName>
        <fullName evidence="4">Phosphodiester glycosidase domain-containing protein</fullName>
    </recommendedName>
</protein>
<evidence type="ECO:0008006" key="4">
    <source>
        <dbReference type="Google" id="ProtNLM"/>
    </source>
</evidence>
<sequence>MSSKARLRTFHGNLGSLALMSSMVLAGCAPASESAQNTSEHDPCATPLAVLATTVLDRDTGQPSEAVVPFEIDPEEFSSTPSGGFPVCVVVTNLNEKPRALSSGKFTIDDVEVFGPSAFNQNTPGAMALHELEAGPHELRARLASAPGASVRVQVLMGSAQPLPVGPNIASVLVVPDEETILSLGGATFTFPPGAVDAPVMVTAIKVVEAYTIGDLFEMLPDGMQFHEPVQAELPYEPERLPPNVTEAELIELDAIQVRNAGEWRTTVVDTNNRIASATIEHFSPSEVGTRVKLEYNEGVGRYYPMEDHNVQVVEIPLGHPGYRVSVQETPRIDGSRELWPLTIHTREIENDYASINLSTWRTWGDNVKVKLPTFPFSPCSGDTDPEENPSCYRCPTDHVDCGARPEEGNDPYRIGRGFLVESLFHHSTSQSEGHLDTKKNYFMLLRERGLGLEYMAFTKEGLLREAKDNAMRDPQITCIPKKDEACVAAFVRSQAGVEYEHTGGHAVLIGSRNSILTSQSEEDEEDLCEEKYKRGECCEPKNGRLTVLAVGEDCEVGDQCLLLITTLGKYESNGRVCEVLSEFKVKDAIQLDGGHSTGMVRNGVFLNELTKNYVPARFVPNALTISFDESAPPTEPTSPTITSPDWAARNRGTEVSVVAGVAPGQTSVTLHCSSHGSNHEKAIKFRNLPSGTTKDILFSWTTSGAKTIYCTTFAQDGTPSTPSVKHVNVAYVESIEASDGEARLGELTEFTIRGENLPDSTAAWIAGCVGDDTSLPTDGTPQERTFSCTPSGDEGDHASVVKHQSDGVILRDDIEIEFVRAP</sequence>
<organism evidence="2 3">
    <name type="scientific">Haliangium ochraceum (strain DSM 14365 / JCM 11303 / SMP-2)</name>
    <dbReference type="NCBI Taxonomy" id="502025"/>
    <lineage>
        <taxon>Bacteria</taxon>
        <taxon>Pseudomonadati</taxon>
        <taxon>Myxococcota</taxon>
        <taxon>Polyangia</taxon>
        <taxon>Haliangiales</taxon>
        <taxon>Kofleriaceae</taxon>
        <taxon>Haliangium</taxon>
    </lineage>
</organism>
<dbReference type="EMBL" id="CP001804">
    <property type="protein sequence ID" value="ACY15446.1"/>
    <property type="molecule type" value="Genomic_DNA"/>
</dbReference>
<dbReference type="KEGG" id="hoh:Hoch_2929"/>
<dbReference type="PROSITE" id="PS51257">
    <property type="entry name" value="PROKAR_LIPOPROTEIN"/>
    <property type="match status" value="1"/>
</dbReference>